<dbReference type="AlphaFoldDB" id="A0A388KQR0"/>
<comment type="caution">
    <text evidence="1">The sequence shown here is derived from an EMBL/GenBank/DDBJ whole genome shotgun (WGS) entry which is preliminary data.</text>
</comment>
<organism evidence="1 2">
    <name type="scientific">Chara braunii</name>
    <name type="common">Braun's stonewort</name>
    <dbReference type="NCBI Taxonomy" id="69332"/>
    <lineage>
        <taxon>Eukaryota</taxon>
        <taxon>Viridiplantae</taxon>
        <taxon>Streptophyta</taxon>
        <taxon>Charophyceae</taxon>
        <taxon>Charales</taxon>
        <taxon>Characeae</taxon>
        <taxon>Chara</taxon>
    </lineage>
</organism>
<keyword evidence="2" id="KW-1185">Reference proteome</keyword>
<proteinExistence type="predicted"/>
<dbReference type="Gramene" id="GBG72376">
    <property type="protein sequence ID" value="GBG72376"/>
    <property type="gene ID" value="CBR_g11954"/>
</dbReference>
<protein>
    <submittedName>
        <fullName evidence="1">Uncharacterized protein</fullName>
    </submittedName>
</protein>
<dbReference type="EMBL" id="BFEA01000164">
    <property type="protein sequence ID" value="GBG72376.1"/>
    <property type="molecule type" value="Genomic_DNA"/>
</dbReference>
<gene>
    <name evidence="1" type="ORF">CBR_g11954</name>
</gene>
<evidence type="ECO:0000313" key="1">
    <source>
        <dbReference type="EMBL" id="GBG72376.1"/>
    </source>
</evidence>
<reference evidence="1 2" key="1">
    <citation type="journal article" date="2018" name="Cell">
        <title>The Chara Genome: Secondary Complexity and Implications for Plant Terrestrialization.</title>
        <authorList>
            <person name="Nishiyama T."/>
            <person name="Sakayama H."/>
            <person name="Vries J.D."/>
            <person name="Buschmann H."/>
            <person name="Saint-Marcoux D."/>
            <person name="Ullrich K.K."/>
            <person name="Haas F.B."/>
            <person name="Vanderstraeten L."/>
            <person name="Becker D."/>
            <person name="Lang D."/>
            <person name="Vosolsobe S."/>
            <person name="Rombauts S."/>
            <person name="Wilhelmsson P.K.I."/>
            <person name="Janitza P."/>
            <person name="Kern R."/>
            <person name="Heyl A."/>
            <person name="Rumpler F."/>
            <person name="Villalobos L.I.A.C."/>
            <person name="Clay J.M."/>
            <person name="Skokan R."/>
            <person name="Toyoda A."/>
            <person name="Suzuki Y."/>
            <person name="Kagoshima H."/>
            <person name="Schijlen E."/>
            <person name="Tajeshwar N."/>
            <person name="Catarino B."/>
            <person name="Hetherington A.J."/>
            <person name="Saltykova A."/>
            <person name="Bonnot C."/>
            <person name="Breuninger H."/>
            <person name="Symeonidi A."/>
            <person name="Radhakrishnan G.V."/>
            <person name="Van Nieuwerburgh F."/>
            <person name="Deforce D."/>
            <person name="Chang C."/>
            <person name="Karol K.G."/>
            <person name="Hedrich R."/>
            <person name="Ulvskov P."/>
            <person name="Glockner G."/>
            <person name="Delwiche C.F."/>
            <person name="Petrasek J."/>
            <person name="Van de Peer Y."/>
            <person name="Friml J."/>
            <person name="Beilby M."/>
            <person name="Dolan L."/>
            <person name="Kohara Y."/>
            <person name="Sugano S."/>
            <person name="Fujiyama A."/>
            <person name="Delaux P.-M."/>
            <person name="Quint M."/>
            <person name="TheiBen G."/>
            <person name="Hagemann M."/>
            <person name="Harholt J."/>
            <person name="Dunand C."/>
            <person name="Zachgo S."/>
            <person name="Langdale J."/>
            <person name="Maumus F."/>
            <person name="Straeten D.V.D."/>
            <person name="Gould S.B."/>
            <person name="Rensing S.A."/>
        </authorList>
    </citation>
    <scope>NUCLEOTIDE SEQUENCE [LARGE SCALE GENOMIC DNA]</scope>
    <source>
        <strain evidence="1 2">S276</strain>
    </source>
</reference>
<evidence type="ECO:0000313" key="2">
    <source>
        <dbReference type="Proteomes" id="UP000265515"/>
    </source>
</evidence>
<name>A0A388KQR0_CHABU</name>
<sequence length="93" mass="9593">MAVGPGTDNPVGGSGAGCRVVAAVLGLRAPAPSRLSFVQTSFPSRSQPQLYAELVACLGIEGRSLEGDAEEGDSPVDRRTLLRNEVLSKGRVA</sequence>
<accession>A0A388KQR0</accession>
<dbReference type="Proteomes" id="UP000265515">
    <property type="component" value="Unassembled WGS sequence"/>
</dbReference>